<comment type="caution">
    <text evidence="7">The sequence shown here is derived from an EMBL/GenBank/DDBJ whole genome shotgun (WGS) entry which is preliminary data.</text>
</comment>
<reference evidence="7 8" key="1">
    <citation type="journal article" date="2016" name="Nat. Commun.">
        <title>Thousands of microbial genomes shed light on interconnected biogeochemical processes in an aquifer system.</title>
        <authorList>
            <person name="Anantharaman K."/>
            <person name="Brown C.T."/>
            <person name="Hug L.A."/>
            <person name="Sharon I."/>
            <person name="Castelle C.J."/>
            <person name="Probst A.J."/>
            <person name="Thomas B.C."/>
            <person name="Singh A."/>
            <person name="Wilkins M.J."/>
            <person name="Karaoz U."/>
            <person name="Brodie E.L."/>
            <person name="Williams K.H."/>
            <person name="Hubbard S.S."/>
            <person name="Banfield J.F."/>
        </authorList>
    </citation>
    <scope>NUCLEOTIDE SEQUENCE [LARGE SCALE GENOMIC DNA]</scope>
</reference>
<evidence type="ECO:0000313" key="7">
    <source>
        <dbReference type="EMBL" id="OGG24011.1"/>
    </source>
</evidence>
<evidence type="ECO:0000256" key="2">
    <source>
        <dbReference type="ARBA" id="ARBA00022475"/>
    </source>
</evidence>
<name>A0A1F6AH52_9BACT</name>
<dbReference type="Proteomes" id="UP000178759">
    <property type="component" value="Unassembled WGS sequence"/>
</dbReference>
<dbReference type="Gene3D" id="3.90.550.10">
    <property type="entry name" value="Spore Coat Polysaccharide Biosynthesis Protein SpsA, Chain A"/>
    <property type="match status" value="1"/>
</dbReference>
<evidence type="ECO:0000313" key="8">
    <source>
        <dbReference type="Proteomes" id="UP000178759"/>
    </source>
</evidence>
<proteinExistence type="predicted"/>
<accession>A0A1F6AH52</accession>
<evidence type="ECO:0000259" key="6">
    <source>
        <dbReference type="Pfam" id="PF00535"/>
    </source>
</evidence>
<sequence>MTQPPTFSVIIPTLNEEKFLPNLLRSLADQSKKDFEVIVVDGSSKDKTVTLAKKFPGVKIIVSKKANLPLQRNLGAKEARGRWLVFVDADSILTPYFFERIVRFIEKKNPPLFTTWAQPDSDDLNDHLYTLLANLVLEGSILLKRPMAPGPLSVIHRQTFFSVRGYDEDQAYNEDIDLGLRLFKKGITLTILPESLYVWSMRRIRREGKMKIIQQYVVSALPILLFKRPLKYLPGYLMGGHLYGEKKPIKKSLIKTYEKKLKKLMKEIFE</sequence>
<keyword evidence="4" id="KW-0808">Transferase</keyword>
<dbReference type="PANTHER" id="PTHR43646">
    <property type="entry name" value="GLYCOSYLTRANSFERASE"/>
    <property type="match status" value="1"/>
</dbReference>
<keyword evidence="2" id="KW-1003">Cell membrane</keyword>
<evidence type="ECO:0000256" key="3">
    <source>
        <dbReference type="ARBA" id="ARBA00022676"/>
    </source>
</evidence>
<dbReference type="AlphaFoldDB" id="A0A1F6AH52"/>
<evidence type="ECO:0000256" key="4">
    <source>
        <dbReference type="ARBA" id="ARBA00022679"/>
    </source>
</evidence>
<dbReference type="STRING" id="1798392.A3A79_02330"/>
<gene>
    <name evidence="7" type="ORF">A3A79_02330</name>
</gene>
<organism evidence="7 8">
    <name type="scientific">Candidatus Gottesmanbacteria bacterium RIFCSPLOWO2_01_FULL_43_11b</name>
    <dbReference type="NCBI Taxonomy" id="1798392"/>
    <lineage>
        <taxon>Bacteria</taxon>
        <taxon>Candidatus Gottesmaniibacteriota</taxon>
    </lineage>
</organism>
<evidence type="ECO:0000256" key="1">
    <source>
        <dbReference type="ARBA" id="ARBA00004236"/>
    </source>
</evidence>
<dbReference type="Pfam" id="PF00535">
    <property type="entry name" value="Glycos_transf_2"/>
    <property type="match status" value="1"/>
</dbReference>
<comment type="subcellular location">
    <subcellularLocation>
        <location evidence="1">Cell membrane</location>
    </subcellularLocation>
</comment>
<evidence type="ECO:0000256" key="5">
    <source>
        <dbReference type="ARBA" id="ARBA00023136"/>
    </source>
</evidence>
<feature type="domain" description="Glycosyltransferase 2-like" evidence="6">
    <location>
        <begin position="8"/>
        <end position="126"/>
    </location>
</feature>
<dbReference type="GO" id="GO:0005886">
    <property type="term" value="C:plasma membrane"/>
    <property type="evidence" value="ECO:0007669"/>
    <property type="project" value="UniProtKB-SubCell"/>
</dbReference>
<dbReference type="EMBL" id="MFJV01000001">
    <property type="protein sequence ID" value="OGG24011.1"/>
    <property type="molecule type" value="Genomic_DNA"/>
</dbReference>
<keyword evidence="3" id="KW-0328">Glycosyltransferase</keyword>
<keyword evidence="5" id="KW-0472">Membrane</keyword>
<dbReference type="InterPro" id="IPR001173">
    <property type="entry name" value="Glyco_trans_2-like"/>
</dbReference>
<dbReference type="InterPro" id="IPR029044">
    <property type="entry name" value="Nucleotide-diphossugar_trans"/>
</dbReference>
<dbReference type="GO" id="GO:0016757">
    <property type="term" value="F:glycosyltransferase activity"/>
    <property type="evidence" value="ECO:0007669"/>
    <property type="project" value="UniProtKB-KW"/>
</dbReference>
<dbReference type="SUPFAM" id="SSF53448">
    <property type="entry name" value="Nucleotide-diphospho-sugar transferases"/>
    <property type="match status" value="1"/>
</dbReference>
<protein>
    <recommendedName>
        <fullName evidence="6">Glycosyltransferase 2-like domain-containing protein</fullName>
    </recommendedName>
</protein>
<dbReference type="PANTHER" id="PTHR43646:SF2">
    <property type="entry name" value="GLYCOSYLTRANSFERASE 2-LIKE DOMAIN-CONTAINING PROTEIN"/>
    <property type="match status" value="1"/>
</dbReference>